<dbReference type="PANTHER" id="PTHR46656:SF3">
    <property type="entry name" value="PUTATIVE-RELATED"/>
    <property type="match status" value="1"/>
</dbReference>
<sequence>MRIIFCATHPKACNGYSKVAYELCNRLGAREDVELFWFGFQNVDPKPRNSRPLPERIEVYDAMAKENPKKNGFGFELIEPYVRKVEPDIVIIYNDAVVCSQIMKKLDNIKDRKFKIIVYQDQVYEHMKKIFIDMLNTHADRVITFTPYWADVLVSQGVTKPVSFLRHGFNPDMHYPIPKDLARRYFRISPNEFVILNLNRNQPRKRWDIVIKSFAEFVSRFKGEPFKLLVGTSVNGSWNLIELYERELKKRGVSLEDGMKHLMLIDSPQKLSDEDVNILMNCADIGISAADGEGFGLCNFEQGGIGIPQVVPRLGGFIDFFDDNSVYFCDPVLHYYVDTSRDGVGGEAQLIDYSDLTKGIEFYYNSSSKRKEHGRAIRNRLLKDYKWDDIEQSLYETCQRTLGITVTIKEEPDLENQVVQDMISEDVDADADAHDQDADADADAHDQDDLVSHTIEDEDGDEDTKSKDTKVIEITESKDYDNFMCKLQEIQTQLNQLSGVVKTLSDIAPLHSLSSS</sequence>
<dbReference type="EMBL" id="KY322437">
    <property type="protein sequence ID" value="AUF82333.1"/>
    <property type="molecule type" value="Genomic_DNA"/>
</dbReference>
<keyword evidence="2" id="KW-1185">Reference proteome</keyword>
<dbReference type="Gene3D" id="3.40.50.11930">
    <property type="match status" value="1"/>
</dbReference>
<dbReference type="PANTHER" id="PTHR46656">
    <property type="entry name" value="PUTATIVE-RELATED"/>
    <property type="match status" value="1"/>
</dbReference>
<dbReference type="GO" id="GO:0016740">
    <property type="term" value="F:transferase activity"/>
    <property type="evidence" value="ECO:0007669"/>
    <property type="project" value="UniProtKB-KW"/>
</dbReference>
<dbReference type="Proteomes" id="UP000244773">
    <property type="component" value="Segment"/>
</dbReference>
<dbReference type="CDD" id="cd03801">
    <property type="entry name" value="GT4_PimA-like"/>
    <property type="match status" value="1"/>
</dbReference>
<dbReference type="SUPFAM" id="SSF53756">
    <property type="entry name" value="UDP-Glycosyltransferase/glycogen phosphorylase"/>
    <property type="match status" value="1"/>
</dbReference>
<name>A0A2P0VN72_9VIRU</name>
<evidence type="ECO:0000313" key="2">
    <source>
        <dbReference type="Proteomes" id="UP000244773"/>
    </source>
</evidence>
<dbReference type="Gene3D" id="3.40.50.2000">
    <property type="entry name" value="Glycogen Phosphorylase B"/>
    <property type="match status" value="1"/>
</dbReference>
<reference evidence="1" key="1">
    <citation type="journal article" date="2018" name="Virology">
        <title>A giant virus infecting green algae encodes key fermentation genes.</title>
        <authorList>
            <person name="Schvarcz C.R."/>
            <person name="Steward G.F."/>
        </authorList>
    </citation>
    <scope>NUCLEOTIDE SEQUENCE [LARGE SCALE GENOMIC DNA]</scope>
</reference>
<keyword evidence="1" id="KW-0808">Transferase</keyword>
<proteinExistence type="predicted"/>
<gene>
    <name evidence="1" type="ORF">TetV_241</name>
</gene>
<evidence type="ECO:0000313" key="1">
    <source>
        <dbReference type="EMBL" id="AUF82333.1"/>
    </source>
</evidence>
<organism evidence="1">
    <name type="scientific">Tetraselmis virus 1</name>
    <dbReference type="NCBI Taxonomy" id="2060617"/>
    <lineage>
        <taxon>Viruses</taxon>
        <taxon>Varidnaviria</taxon>
        <taxon>Bamfordvirae</taxon>
        <taxon>Nucleocytoviricota</taxon>
        <taxon>Megaviricetes</taxon>
        <taxon>Imitervirales</taxon>
        <taxon>Allomimiviridae</taxon>
        <taxon>Oceanusvirus</taxon>
        <taxon>Oceanusvirus kaneohense</taxon>
    </lineage>
</organism>
<accession>A0A2P0VN72</accession>
<protein>
    <submittedName>
        <fullName evidence="1">Glycosyltransferase</fullName>
    </submittedName>
</protein>